<feature type="compositionally biased region" description="Basic and acidic residues" evidence="1">
    <location>
        <begin position="143"/>
        <end position="158"/>
    </location>
</feature>
<reference evidence="2" key="1">
    <citation type="submission" date="2021-05" db="EMBL/GenBank/DDBJ databases">
        <authorList>
            <person name="Tigano A."/>
        </authorList>
    </citation>
    <scope>NUCLEOTIDE SEQUENCE</scope>
</reference>
<comment type="caution">
    <text evidence="2">The sequence shown here is derived from an EMBL/GenBank/DDBJ whole genome shotgun (WGS) entry which is preliminary data.</text>
</comment>
<name>A0A8S4AQA6_9TELE</name>
<sequence>MQKLFISLEGERSSAEKPCCSSSEFALPVRHVSGGDRAGGGGALLFHRKVSALEPSLDHENMALWGGGVVQGLWETPRIATFHYASQDSQKLGLFPWCGAARLHLQAVDVGNGEDSGSYEPRQAHNGAHTQHHSHNQQIQECGQKEGGEEEDNGPKENIWDIGPMLGPHMVVLIFFQLTSWRGSAIGMRRWKNSYLIEELIYPREQISSVFGLSLVGHRPQEEIPPPLGFLEDRSQCDGFVKGSERDGEMMKGYFEGWLETEGADPGLWRERREEDRPSPNTGDNGKKGQEKEEIEGGGTAISEGELVQLGEEVMWDVLESSHLMVGEFSVLEPPGDILRLLHTMEYTPESVESTDFREWDVSIQVELVLRECRGTGARGPGQACGHFALVRTSGSPTGSHGGKGRVGVVAEGMGRLQGQRLDAVGQQATGGIVILVREVELVGAWLLDRWDKPALGRGGRAGVLALRGQEAVGLGNGPFAGVEPVLRQCSPALFGDDHLGLVSVELQPQGPVAQIDLRPGSGGGPRQRHGADARARPGIGGVQTARALAKLVPSAAELAPAAAHGRGGEARGRQDGSGKREQGLAMSELVWEDEMKYLSEPSSSMLYRRPLVSSSSPSTGEPFLPSALLKVSPSASPSIPFPTPLRYFLGALPDSDSVRSTSWYSSCDDGLGLLLVLSDEDRL</sequence>
<proteinExistence type="predicted"/>
<feature type="region of interest" description="Disordered" evidence="1">
    <location>
        <begin position="269"/>
        <end position="306"/>
    </location>
</feature>
<protein>
    <submittedName>
        <fullName evidence="2">(Atlantic silverside) hypothetical protein</fullName>
    </submittedName>
</protein>
<gene>
    <name evidence="2" type="ORF">MMEN_LOCUS5989</name>
</gene>
<feature type="region of interest" description="Disordered" evidence="1">
    <location>
        <begin position="517"/>
        <end position="538"/>
    </location>
</feature>
<organism evidence="2 3">
    <name type="scientific">Menidia menidia</name>
    <name type="common">Atlantic silverside</name>
    <dbReference type="NCBI Taxonomy" id="238744"/>
    <lineage>
        <taxon>Eukaryota</taxon>
        <taxon>Metazoa</taxon>
        <taxon>Chordata</taxon>
        <taxon>Craniata</taxon>
        <taxon>Vertebrata</taxon>
        <taxon>Euteleostomi</taxon>
        <taxon>Actinopterygii</taxon>
        <taxon>Neopterygii</taxon>
        <taxon>Teleostei</taxon>
        <taxon>Neoteleostei</taxon>
        <taxon>Acanthomorphata</taxon>
        <taxon>Ovalentaria</taxon>
        <taxon>Atherinomorphae</taxon>
        <taxon>Atheriniformes</taxon>
        <taxon>Atherinopsidae</taxon>
        <taxon>Menidiinae</taxon>
        <taxon>Menidia</taxon>
    </lineage>
</organism>
<dbReference type="EMBL" id="CAJRST010005557">
    <property type="protein sequence ID" value="CAG5886557.1"/>
    <property type="molecule type" value="Genomic_DNA"/>
</dbReference>
<evidence type="ECO:0000313" key="3">
    <source>
        <dbReference type="Proteomes" id="UP000677803"/>
    </source>
</evidence>
<evidence type="ECO:0000313" key="2">
    <source>
        <dbReference type="EMBL" id="CAG5886557.1"/>
    </source>
</evidence>
<feature type="compositionally biased region" description="Basic and acidic residues" evidence="1">
    <location>
        <begin position="567"/>
        <end position="583"/>
    </location>
</feature>
<feature type="compositionally biased region" description="Basic and acidic residues" evidence="1">
    <location>
        <begin position="269"/>
        <end position="278"/>
    </location>
</feature>
<dbReference type="AlphaFoldDB" id="A0A8S4AQA6"/>
<keyword evidence="3" id="KW-1185">Reference proteome</keyword>
<dbReference type="OrthoDB" id="1735926at2759"/>
<feature type="region of interest" description="Disordered" evidence="1">
    <location>
        <begin position="112"/>
        <end position="158"/>
    </location>
</feature>
<accession>A0A8S4AQA6</accession>
<evidence type="ECO:0000256" key="1">
    <source>
        <dbReference type="SAM" id="MobiDB-lite"/>
    </source>
</evidence>
<dbReference type="Proteomes" id="UP000677803">
    <property type="component" value="Unassembled WGS sequence"/>
</dbReference>
<feature type="region of interest" description="Disordered" evidence="1">
    <location>
        <begin position="559"/>
        <end position="583"/>
    </location>
</feature>